<accession>A0A5C3EZN3</accession>
<dbReference type="EMBL" id="OOIP01000005">
    <property type="protein sequence ID" value="SPO36877.1"/>
    <property type="molecule type" value="Genomic_DNA"/>
</dbReference>
<sequence>MARRGSAPGIPIRSPPSLSLHLPKAGSGGPTKVPPAASHGEYGEKGGGRRRGGPNNATSHRPNYGGGLVRSTPQASTPTTQDHHASIGRSLALRDARASCQGDSVALLRSVSYRIWSGGDTVYDLVPPSGRYRTLPVNVLFKNGR</sequence>
<protein>
    <submittedName>
        <fullName evidence="2">Uncharacterized protein</fullName>
    </submittedName>
</protein>
<dbReference type="AlphaFoldDB" id="A0A5C3EZN3"/>
<organism evidence="2 3">
    <name type="scientific">Pseudozyma flocculosa</name>
    <dbReference type="NCBI Taxonomy" id="84751"/>
    <lineage>
        <taxon>Eukaryota</taxon>
        <taxon>Fungi</taxon>
        <taxon>Dikarya</taxon>
        <taxon>Basidiomycota</taxon>
        <taxon>Ustilaginomycotina</taxon>
        <taxon>Ustilaginomycetes</taxon>
        <taxon>Ustilaginales</taxon>
        <taxon>Ustilaginaceae</taxon>
        <taxon>Pseudozyma</taxon>
    </lineage>
</organism>
<keyword evidence="3" id="KW-1185">Reference proteome</keyword>
<name>A0A5C3EZN3_9BASI</name>
<evidence type="ECO:0000313" key="2">
    <source>
        <dbReference type="EMBL" id="SPO36877.1"/>
    </source>
</evidence>
<proteinExistence type="predicted"/>
<feature type="region of interest" description="Disordered" evidence="1">
    <location>
        <begin position="1"/>
        <end position="88"/>
    </location>
</feature>
<gene>
    <name evidence="2" type="ORF">PSFLO_02348</name>
</gene>
<dbReference type="Proteomes" id="UP000323386">
    <property type="component" value="Unassembled WGS sequence"/>
</dbReference>
<feature type="compositionally biased region" description="Polar residues" evidence="1">
    <location>
        <begin position="71"/>
        <end position="80"/>
    </location>
</feature>
<evidence type="ECO:0000256" key="1">
    <source>
        <dbReference type="SAM" id="MobiDB-lite"/>
    </source>
</evidence>
<evidence type="ECO:0000313" key="3">
    <source>
        <dbReference type="Proteomes" id="UP000323386"/>
    </source>
</evidence>
<reference evidence="2 3" key="1">
    <citation type="submission" date="2018-03" db="EMBL/GenBank/DDBJ databases">
        <authorList>
            <person name="Guldener U."/>
        </authorList>
    </citation>
    <scope>NUCLEOTIDE SEQUENCE [LARGE SCALE GENOMIC DNA]</scope>
    <source>
        <strain evidence="2 3">DAOM196992</strain>
    </source>
</reference>